<feature type="domain" description="4Fe-4S ferredoxin-type" evidence="4">
    <location>
        <begin position="12"/>
        <end position="41"/>
    </location>
</feature>
<reference evidence="5" key="1">
    <citation type="journal article" date="2020" name="mSystems">
        <title>Genome- and Community-Level Interaction Insights into Carbon Utilization and Element Cycling Functions of Hydrothermarchaeota in Hydrothermal Sediment.</title>
        <authorList>
            <person name="Zhou Z."/>
            <person name="Liu Y."/>
            <person name="Xu W."/>
            <person name="Pan J."/>
            <person name="Luo Z.H."/>
            <person name="Li M."/>
        </authorList>
    </citation>
    <scope>NUCLEOTIDE SEQUENCE [LARGE SCALE GENOMIC DNA]</scope>
    <source>
        <strain evidence="5">HyVt-19</strain>
    </source>
</reference>
<evidence type="ECO:0000313" key="5">
    <source>
        <dbReference type="EMBL" id="HDL90297.1"/>
    </source>
</evidence>
<evidence type="ECO:0000256" key="1">
    <source>
        <dbReference type="ARBA" id="ARBA00022723"/>
    </source>
</evidence>
<proteinExistence type="predicted"/>
<evidence type="ECO:0000256" key="3">
    <source>
        <dbReference type="ARBA" id="ARBA00023014"/>
    </source>
</evidence>
<dbReference type="SUPFAM" id="SSF54862">
    <property type="entry name" value="4Fe-4S ferredoxins"/>
    <property type="match status" value="1"/>
</dbReference>
<organism evidence="5">
    <name type="scientific">Thermodesulforhabdus norvegica</name>
    <dbReference type="NCBI Taxonomy" id="39841"/>
    <lineage>
        <taxon>Bacteria</taxon>
        <taxon>Pseudomonadati</taxon>
        <taxon>Thermodesulfobacteriota</taxon>
        <taxon>Syntrophobacteria</taxon>
        <taxon>Syntrophobacterales</taxon>
        <taxon>Thermodesulforhabdaceae</taxon>
        <taxon>Thermodesulforhabdus</taxon>
    </lineage>
</organism>
<keyword evidence="3" id="KW-0411">Iron-sulfur</keyword>
<dbReference type="PROSITE" id="PS51379">
    <property type="entry name" value="4FE4S_FER_2"/>
    <property type="match status" value="2"/>
</dbReference>
<protein>
    <submittedName>
        <fullName evidence="5">4Fe-4S dicluster domain-containing protein</fullName>
    </submittedName>
</protein>
<dbReference type="Proteomes" id="UP000886355">
    <property type="component" value="Unassembled WGS sequence"/>
</dbReference>
<dbReference type="AlphaFoldDB" id="A0A7C1AWL3"/>
<dbReference type="InterPro" id="IPR017896">
    <property type="entry name" value="4Fe4S_Fe-S-bd"/>
</dbReference>
<dbReference type="InterPro" id="IPR017900">
    <property type="entry name" value="4Fe4S_Fe_S_CS"/>
</dbReference>
<evidence type="ECO:0000256" key="2">
    <source>
        <dbReference type="ARBA" id="ARBA00023004"/>
    </source>
</evidence>
<dbReference type="GO" id="GO:0051536">
    <property type="term" value="F:iron-sulfur cluster binding"/>
    <property type="evidence" value="ECO:0007669"/>
    <property type="project" value="UniProtKB-KW"/>
</dbReference>
<dbReference type="GO" id="GO:0046872">
    <property type="term" value="F:metal ion binding"/>
    <property type="evidence" value="ECO:0007669"/>
    <property type="project" value="UniProtKB-KW"/>
</dbReference>
<evidence type="ECO:0000259" key="4">
    <source>
        <dbReference type="PROSITE" id="PS51379"/>
    </source>
</evidence>
<gene>
    <name evidence="5" type="ORF">ENG14_05280</name>
</gene>
<accession>A0A7C1AWL3</accession>
<dbReference type="EMBL" id="DQZW01000249">
    <property type="protein sequence ID" value="HDL90297.1"/>
    <property type="molecule type" value="Genomic_DNA"/>
</dbReference>
<feature type="domain" description="4Fe-4S ferredoxin-type" evidence="4">
    <location>
        <begin position="43"/>
        <end position="72"/>
    </location>
</feature>
<dbReference type="PANTHER" id="PTHR43122">
    <property type="entry name" value="FERREDOXIN SUBUNIT OF PYRUVATE:FLAVODOXIN OXIDOREDUCTASE-RELATED"/>
    <property type="match status" value="1"/>
</dbReference>
<keyword evidence="1" id="KW-0479">Metal-binding</keyword>
<dbReference type="Gene3D" id="3.30.70.20">
    <property type="match status" value="1"/>
</dbReference>
<dbReference type="Pfam" id="PF12838">
    <property type="entry name" value="Fer4_7"/>
    <property type="match status" value="1"/>
</dbReference>
<sequence>MSQRAEGQKRSYEIEIFRAWCKSCGICVAFCPRQCIEMDEDGNPQVVAPERCTGCGWCETHCPDFAISVRVKKEPKAEAV</sequence>
<name>A0A7C1AWL3_9BACT</name>
<comment type="caution">
    <text evidence="5">The sequence shown here is derived from an EMBL/GenBank/DDBJ whole genome shotgun (WGS) entry which is preliminary data.</text>
</comment>
<keyword evidence="2" id="KW-0408">Iron</keyword>
<dbReference type="PANTHER" id="PTHR43122:SF1">
    <property type="entry name" value="IRON-SULFUR-BINDING PROTEIN"/>
    <property type="match status" value="1"/>
</dbReference>
<dbReference type="PROSITE" id="PS00198">
    <property type="entry name" value="4FE4S_FER_1"/>
    <property type="match status" value="1"/>
</dbReference>